<evidence type="ECO:0000256" key="13">
    <source>
        <dbReference type="ARBA" id="ARBA00023285"/>
    </source>
</evidence>
<comment type="pathway">
    <text evidence="3">Amino-acid biosynthesis; L-lysine biosynthesis via DAP pathway; LL-2,6-diaminopimelate from (S)-tetrahydrodipicolinate (succinylase route): step 3/3.</text>
</comment>
<sequence>MSLTDRDKIEIFQKIVQFNSENANEAAIAKYIGSLFAKFPNVTTRYISADTDRDSVVITIKGKSPSNKVLAFSGHEDTVSAGDRSAWQYDPFAAEIHEGVLYGRGADDMKGGLSALVSAALDLTTDGSDFAGSLKLIGTVGEETSEIGAKQITESGSLNDVSALILGEPRKDFQIGYTNKGVIDYQVYATGRSAHSSVPEKGVNAINGLRKVMDAFDAYFASLTQKNSILGSFTNAFTILKGGKQLNQIPDQAVLGGNMRTIPETPNDEIIAKLNEIIDDLNEKQAVQLSLKVVFPELPLPVQPVTEFTKLAQAKIKEVTGRSGDLVAGTGTNEASEFIKGSAKFPILIFGPESDECAHAVNEHLAVNIYLQAVEIYTRIAKSYLV</sequence>
<keyword evidence="10" id="KW-0862">Zinc</keyword>
<proteinExistence type="inferred from homology"/>
<accession>A0AAJ1VQ26</accession>
<keyword evidence="12" id="KW-0457">Lysine biosynthesis</keyword>
<keyword evidence="11" id="KW-0220">Diaminopimelate biosynthesis</keyword>
<keyword evidence="7" id="KW-0028">Amino-acid biosynthesis</keyword>
<evidence type="ECO:0000256" key="9">
    <source>
        <dbReference type="ARBA" id="ARBA00022801"/>
    </source>
</evidence>
<dbReference type="SUPFAM" id="SSF53187">
    <property type="entry name" value="Zn-dependent exopeptidases"/>
    <property type="match status" value="1"/>
</dbReference>
<dbReference type="GO" id="GO:0009014">
    <property type="term" value="F:succinyl-diaminopimelate desuccinylase activity"/>
    <property type="evidence" value="ECO:0007669"/>
    <property type="project" value="UniProtKB-EC"/>
</dbReference>
<evidence type="ECO:0000256" key="7">
    <source>
        <dbReference type="ARBA" id="ARBA00022605"/>
    </source>
</evidence>
<comment type="similarity">
    <text evidence="4">Belongs to the peptidase M20A family.</text>
</comment>
<dbReference type="GO" id="GO:0046872">
    <property type="term" value="F:metal ion binding"/>
    <property type="evidence" value="ECO:0007669"/>
    <property type="project" value="UniProtKB-KW"/>
</dbReference>
<feature type="domain" description="Peptidase M20 dimerisation" evidence="15">
    <location>
        <begin position="177"/>
        <end position="284"/>
    </location>
</feature>
<evidence type="ECO:0000259" key="15">
    <source>
        <dbReference type="Pfam" id="PF07687"/>
    </source>
</evidence>
<keyword evidence="9" id="KW-0378">Hydrolase</keyword>
<dbReference type="GO" id="GO:0009085">
    <property type="term" value="P:lysine biosynthetic process"/>
    <property type="evidence" value="ECO:0007669"/>
    <property type="project" value="UniProtKB-KW"/>
</dbReference>
<evidence type="ECO:0000256" key="10">
    <source>
        <dbReference type="ARBA" id="ARBA00022833"/>
    </source>
</evidence>
<evidence type="ECO:0000256" key="2">
    <source>
        <dbReference type="ARBA" id="ARBA00001947"/>
    </source>
</evidence>
<protein>
    <recommendedName>
        <fullName evidence="6">Probable succinyl-diaminopimelate desuccinylase</fullName>
        <ecNumber evidence="5">3.5.1.18</ecNumber>
    </recommendedName>
</protein>
<dbReference type="InterPro" id="IPR036264">
    <property type="entry name" value="Bact_exopeptidase_dim_dom"/>
</dbReference>
<dbReference type="Proteomes" id="UP001167919">
    <property type="component" value="Unassembled WGS sequence"/>
</dbReference>
<keyword evidence="8" id="KW-0479">Metal-binding</keyword>
<evidence type="ECO:0000256" key="11">
    <source>
        <dbReference type="ARBA" id="ARBA00022915"/>
    </source>
</evidence>
<dbReference type="AlphaFoldDB" id="A0AAJ1VQ26"/>
<gene>
    <name evidence="17" type="ORF">DLJ48_07780</name>
    <name evidence="16" type="ORF">EVC35_01785</name>
</gene>
<dbReference type="InterPro" id="IPR010182">
    <property type="entry name" value="ArgE/DapE"/>
</dbReference>
<comment type="cofactor">
    <cofactor evidence="2">
        <name>Zn(2+)</name>
        <dbReference type="ChEBI" id="CHEBI:29105"/>
    </cofactor>
</comment>
<keyword evidence="13" id="KW-0170">Cobalt</keyword>
<dbReference type="CDD" id="cd08659">
    <property type="entry name" value="M20_ArgE_DapE-like"/>
    <property type="match status" value="1"/>
</dbReference>
<dbReference type="EC" id="3.5.1.18" evidence="5"/>
<evidence type="ECO:0000313" key="17">
    <source>
        <dbReference type="EMBL" id="QAS70426.1"/>
    </source>
</evidence>
<evidence type="ECO:0000256" key="8">
    <source>
        <dbReference type="ARBA" id="ARBA00022723"/>
    </source>
</evidence>
<evidence type="ECO:0000256" key="3">
    <source>
        <dbReference type="ARBA" id="ARBA00005130"/>
    </source>
</evidence>
<dbReference type="EMBL" id="SDWY01000001">
    <property type="protein sequence ID" value="MDN6899737.1"/>
    <property type="molecule type" value="Genomic_DNA"/>
</dbReference>
<dbReference type="InterPro" id="IPR002933">
    <property type="entry name" value="Peptidase_M20"/>
</dbReference>
<dbReference type="PANTHER" id="PTHR43808:SF8">
    <property type="entry name" value="PEPTIDASE M20 DIMERISATION DOMAIN-CONTAINING PROTEIN"/>
    <property type="match status" value="1"/>
</dbReference>
<dbReference type="GO" id="GO:0019877">
    <property type="term" value="P:diaminopimelate biosynthetic process"/>
    <property type="evidence" value="ECO:0007669"/>
    <property type="project" value="UniProtKB-KW"/>
</dbReference>
<evidence type="ECO:0000256" key="5">
    <source>
        <dbReference type="ARBA" id="ARBA00011921"/>
    </source>
</evidence>
<comment type="catalytic activity">
    <reaction evidence="14">
        <text>N-succinyl-(2S,6S)-2,6-diaminopimelate + H2O = (2S,6S)-2,6-diaminopimelate + succinate</text>
        <dbReference type="Rhea" id="RHEA:22608"/>
        <dbReference type="ChEBI" id="CHEBI:15377"/>
        <dbReference type="ChEBI" id="CHEBI:30031"/>
        <dbReference type="ChEBI" id="CHEBI:57609"/>
        <dbReference type="ChEBI" id="CHEBI:58087"/>
        <dbReference type="EC" id="3.5.1.18"/>
    </reaction>
</comment>
<dbReference type="EMBL" id="CP029684">
    <property type="protein sequence ID" value="QAS70426.1"/>
    <property type="molecule type" value="Genomic_DNA"/>
</dbReference>
<evidence type="ECO:0000313" key="19">
    <source>
        <dbReference type="Proteomes" id="UP001167919"/>
    </source>
</evidence>
<keyword evidence="18" id="KW-1185">Reference proteome</keyword>
<name>A0AAJ1VQ26_9LACO</name>
<dbReference type="InterPro" id="IPR011650">
    <property type="entry name" value="Peptidase_M20_dimer"/>
</dbReference>
<evidence type="ECO:0000256" key="6">
    <source>
        <dbReference type="ARBA" id="ARBA00016853"/>
    </source>
</evidence>
<comment type="cofactor">
    <cofactor evidence="1">
        <name>Co(2+)</name>
        <dbReference type="ChEBI" id="CHEBI:48828"/>
    </cofactor>
</comment>
<dbReference type="Gene3D" id="3.30.70.360">
    <property type="match status" value="1"/>
</dbReference>
<evidence type="ECO:0000313" key="16">
    <source>
        <dbReference type="EMBL" id="MDN6899737.1"/>
    </source>
</evidence>
<organism evidence="16 19">
    <name type="scientific">Oenococcus sicerae</name>
    <dbReference type="NCBI Taxonomy" id="2203724"/>
    <lineage>
        <taxon>Bacteria</taxon>
        <taxon>Bacillati</taxon>
        <taxon>Bacillota</taxon>
        <taxon>Bacilli</taxon>
        <taxon>Lactobacillales</taxon>
        <taxon>Lactobacillaceae</taxon>
        <taxon>Oenococcus</taxon>
    </lineage>
</organism>
<dbReference type="Pfam" id="PF01546">
    <property type="entry name" value="Peptidase_M20"/>
    <property type="match status" value="1"/>
</dbReference>
<dbReference type="RefSeq" id="WP_128686893.1">
    <property type="nucleotide sequence ID" value="NZ_CP029684.2"/>
</dbReference>
<evidence type="ECO:0000256" key="4">
    <source>
        <dbReference type="ARBA" id="ARBA00006247"/>
    </source>
</evidence>
<dbReference type="Pfam" id="PF07687">
    <property type="entry name" value="M20_dimer"/>
    <property type="match status" value="1"/>
</dbReference>
<dbReference type="Gene3D" id="3.40.630.10">
    <property type="entry name" value="Zn peptidases"/>
    <property type="match status" value="2"/>
</dbReference>
<dbReference type="NCBIfam" id="NF006365">
    <property type="entry name" value="PRK08588.1"/>
    <property type="match status" value="1"/>
</dbReference>
<dbReference type="Proteomes" id="UP000286907">
    <property type="component" value="Chromosome"/>
</dbReference>
<reference evidence="16" key="2">
    <citation type="submission" date="2019-01" db="EMBL/GenBank/DDBJ databases">
        <title>Oenococcus sicerae UCMA17102.</title>
        <authorList>
            <person name="Cousin F.J."/>
            <person name="Le Guellec R."/>
            <person name="Cretenet M."/>
        </authorList>
    </citation>
    <scope>NUCLEOTIDE SEQUENCE</scope>
    <source>
        <strain evidence="16">UCMA17102</strain>
    </source>
</reference>
<dbReference type="InterPro" id="IPR001261">
    <property type="entry name" value="ArgE/DapE_CS"/>
</dbReference>
<dbReference type="PANTHER" id="PTHR43808">
    <property type="entry name" value="ACETYLORNITHINE DEACETYLASE"/>
    <property type="match status" value="1"/>
</dbReference>
<evidence type="ECO:0000256" key="14">
    <source>
        <dbReference type="ARBA" id="ARBA00051301"/>
    </source>
</evidence>
<dbReference type="PROSITE" id="PS00758">
    <property type="entry name" value="ARGE_DAPE_CPG2_1"/>
    <property type="match status" value="1"/>
</dbReference>
<dbReference type="NCBIfam" id="TIGR01910">
    <property type="entry name" value="DapE-ArgE"/>
    <property type="match status" value="1"/>
</dbReference>
<evidence type="ECO:0000256" key="1">
    <source>
        <dbReference type="ARBA" id="ARBA00001941"/>
    </source>
</evidence>
<dbReference type="InterPro" id="IPR050072">
    <property type="entry name" value="Peptidase_M20A"/>
</dbReference>
<evidence type="ECO:0000256" key="12">
    <source>
        <dbReference type="ARBA" id="ARBA00023154"/>
    </source>
</evidence>
<reference evidence="17 18" key="1">
    <citation type="journal article" date="2019" name="Syst. Appl. Microbiol.">
        <title>Oenococcus sicerae sp. nov., isolated from French cider.</title>
        <authorList>
            <person name="Cousin F.J."/>
            <person name="Le Guellec R."/>
            <person name="Chagnot C."/>
            <person name="Goux D."/>
            <person name="Dalmasso M."/>
            <person name="Laplace J.M."/>
            <person name="Cretenet M."/>
        </authorList>
    </citation>
    <scope>NUCLEOTIDE SEQUENCE [LARGE SCALE GENOMIC DNA]</scope>
    <source>
        <strain evidence="17 18">UCMA 15228</strain>
    </source>
</reference>
<reference evidence="17" key="3">
    <citation type="submission" date="2020-01" db="EMBL/GenBank/DDBJ databases">
        <authorList>
            <person name="Cousin F.J."/>
            <person name="Le Guellec R."/>
            <person name="Cretenet M."/>
        </authorList>
    </citation>
    <scope>NUCLEOTIDE SEQUENCE</scope>
    <source>
        <strain evidence="17">UCMA 15228</strain>
    </source>
</reference>
<dbReference type="SUPFAM" id="SSF55031">
    <property type="entry name" value="Bacterial exopeptidase dimerisation domain"/>
    <property type="match status" value="1"/>
</dbReference>
<evidence type="ECO:0000313" key="18">
    <source>
        <dbReference type="Proteomes" id="UP000286907"/>
    </source>
</evidence>